<keyword evidence="2" id="KW-1185">Reference proteome</keyword>
<gene>
    <name evidence="1" type="ORF">PaecuDRAFT_2631</name>
</gene>
<name>E0IAE2_9BACL</name>
<sequence length="491" mass="55636">MSNRLKEYGSQVLNDYIQYRPTSSSIKPVHVANGLFRLVSGESYTVDALNEWIIRWKQGKEVNPATEIRDKYNDAFDDNGFDDDEINMLRYYLNIIFNADNAAFPSANNTVLTISSKTQVRGSVALEAGLHSFLYRILTTEVNGQASPCLELIKEFLENENDDLSRIAAPLTKFAKKKAHDQTAKTDLPMLSGVELRLRSSFDKLAENEMFSGNKLLTLERIILFGCFAIINHLSSKVLDLSSEFPVDDRVPILIDADGGLDSVKYASEETLVVAKLLIERFFEKGLEEILSLENYDTFTHEEMLVRINDLRLEESSRRTSNREEEEEKRKSYRALYLGYFEQLQDPFEAFIKASRFKLFADEYDTDPSTFISTFGGRIALLAPRAQGGKRKRYSPDPLIMEILLLTILEPGRGLTLSQFGQELWNRYGIIFGANPEADYEKLTNWKVTQNTPGDLAGDLAKNAEKIADTLISMGYGKRYADGVTFISLRG</sequence>
<dbReference type="RefSeq" id="WP_006038622.1">
    <property type="nucleotide sequence ID" value="NZ_AEDD01000006.1"/>
</dbReference>
<dbReference type="Proteomes" id="UP000005387">
    <property type="component" value="Unassembled WGS sequence"/>
</dbReference>
<dbReference type="STRING" id="717606.PaecuDRAFT_2631"/>
<reference evidence="1 2" key="1">
    <citation type="submission" date="2010-07" db="EMBL/GenBank/DDBJ databases">
        <title>The draft genome of Paenibacillus curdlanolyticus YK9.</title>
        <authorList>
            <consortium name="US DOE Joint Genome Institute (JGI-PGF)"/>
            <person name="Lucas S."/>
            <person name="Copeland A."/>
            <person name="Lapidus A."/>
            <person name="Cheng J.-F."/>
            <person name="Bruce D."/>
            <person name="Goodwin L."/>
            <person name="Pitluck S."/>
            <person name="Land M.L."/>
            <person name="Hauser L."/>
            <person name="Chang Y.-J."/>
            <person name="Jeffries C."/>
            <person name="Anderson I.J."/>
            <person name="Johnson E."/>
            <person name="Loganathan U."/>
            <person name="Mulhopadhyay B."/>
            <person name="Kyrpides N."/>
            <person name="Woyke T.J."/>
        </authorList>
    </citation>
    <scope>NUCLEOTIDE SEQUENCE [LARGE SCALE GENOMIC DNA]</scope>
    <source>
        <strain evidence="1 2">YK9</strain>
    </source>
</reference>
<organism evidence="1 2">
    <name type="scientific">Paenibacillus curdlanolyticus YK9</name>
    <dbReference type="NCBI Taxonomy" id="717606"/>
    <lineage>
        <taxon>Bacteria</taxon>
        <taxon>Bacillati</taxon>
        <taxon>Bacillota</taxon>
        <taxon>Bacilli</taxon>
        <taxon>Bacillales</taxon>
        <taxon>Paenibacillaceae</taxon>
        <taxon>Paenibacillus</taxon>
    </lineage>
</organism>
<evidence type="ECO:0000313" key="2">
    <source>
        <dbReference type="Proteomes" id="UP000005387"/>
    </source>
</evidence>
<dbReference type="EMBL" id="AEDD01000006">
    <property type="protein sequence ID" value="EFM10719.1"/>
    <property type="molecule type" value="Genomic_DNA"/>
</dbReference>
<protein>
    <submittedName>
        <fullName evidence="1">Uncharacterized protein</fullName>
    </submittedName>
</protein>
<dbReference type="OrthoDB" id="5169556at2"/>
<evidence type="ECO:0000313" key="1">
    <source>
        <dbReference type="EMBL" id="EFM10719.1"/>
    </source>
</evidence>
<accession>E0IAE2</accession>
<proteinExistence type="predicted"/>
<dbReference type="AlphaFoldDB" id="E0IAE2"/>
<dbReference type="eggNOG" id="ENOG50333D6">
    <property type="taxonomic scope" value="Bacteria"/>
</dbReference>